<feature type="transmembrane region" description="Helical" evidence="6">
    <location>
        <begin position="47"/>
        <end position="69"/>
    </location>
</feature>
<accession>A0AAD5KAJ1</accession>
<feature type="transmembrane region" description="Helical" evidence="6">
    <location>
        <begin position="137"/>
        <end position="157"/>
    </location>
</feature>
<evidence type="ECO:0000256" key="3">
    <source>
        <dbReference type="ARBA" id="ARBA00022989"/>
    </source>
</evidence>
<evidence type="ECO:0000313" key="8">
    <source>
        <dbReference type="EMBL" id="KAI9275925.1"/>
    </source>
</evidence>
<dbReference type="AlphaFoldDB" id="A0AAD5KAJ1"/>
<dbReference type="Pfam" id="PF00916">
    <property type="entry name" value="Sulfate_transp"/>
    <property type="match status" value="1"/>
</dbReference>
<evidence type="ECO:0000256" key="2">
    <source>
        <dbReference type="ARBA" id="ARBA00022692"/>
    </source>
</evidence>
<feature type="transmembrane region" description="Helical" evidence="6">
    <location>
        <begin position="253"/>
        <end position="271"/>
    </location>
</feature>
<dbReference type="PANTHER" id="PTHR11814">
    <property type="entry name" value="SULFATE TRANSPORTER"/>
    <property type="match status" value="1"/>
</dbReference>
<dbReference type="InterPro" id="IPR011547">
    <property type="entry name" value="SLC26A/SulP_dom"/>
</dbReference>
<feature type="transmembrane region" description="Helical" evidence="6">
    <location>
        <begin position="406"/>
        <end position="429"/>
    </location>
</feature>
<feature type="transmembrane region" description="Helical" evidence="6">
    <location>
        <begin position="81"/>
        <end position="97"/>
    </location>
</feature>
<dbReference type="NCBIfam" id="TIGR00815">
    <property type="entry name" value="sulP"/>
    <property type="match status" value="1"/>
</dbReference>
<evidence type="ECO:0000256" key="5">
    <source>
        <dbReference type="SAM" id="MobiDB-lite"/>
    </source>
</evidence>
<sequence length="826" mass="92705">MSSIFVDNPPSTYTEQVRSTVRNLPKNAGSYFSTTLPIVSWLPSYNWIWLLNDLISGLTVGTIIVPQAIAYAQLAGFPPEFGLYSCFVGLVIYPFVGTSKDINIGTTAISALFLSQVLTSVQSTPQYQSGVWTDQQFAVTMAFLSGIITLALSFFRLGFLFDFISQPALGGIMTGSAVTIVISQLGKILGVHVSTRDSPFMILVNILKNIRHTSYDAVFGILSLVWLYGVQYAGEYFAKRYPNRARAINYFSVCRKAICLIFTTFLAWVLVHFSDYEQHSEHSFTIIGPVPAGFQNMAVPKFDTGLFAHVASNLPSMVVLLIVEQCAVAITLGKRSGYRIDVNQEILSLGITNVFGAFFSAYPATGSFCRSAVANVSGAKTPLYNIFVAVIVVLALYALTPVFQFISVASLAAVIAHAVTELIVMPKFWRRFWNVHPSELFIFACAFFVAFFSRLDISIYITIGLTIIIQLYRTARPNYAFLGRLDNKTWMADQQQASHSSEKDDSRSEKLGLKRNDLIGDDDWIHNDTKNNCKYVSFTHPMLGQYIQPIAPGVVAFQPRESMVFENSLFFTQRLLDEIKRTTRRGKPLAEKVGDRFWNEVGRQTIADNDMSKPLLHAVIVDFTGFYQMDYTGIDRIKDAVLEAERYAGKPVSWYFVINDSLMVRKALLFGGFGTQERKRGGPFRSDLKKRQKEEGEHKGGILVPSRYCHNCGNNQQQYQQQQSSTNNKKAEEQQVVIEMINDVQNHTIIKTESALSCDNMYHHHDEQLLDVYPYFFFTMHEAVVASCTRHILPESQNTSSSSLTSSNNSPSNDVNVDHEEKKVEK</sequence>
<protein>
    <submittedName>
        <fullName evidence="8">Sulfate transporter family-domain-containing protein</fullName>
    </submittedName>
</protein>
<keyword evidence="4 6" id="KW-0472">Membrane</keyword>
<reference evidence="8" key="2">
    <citation type="submission" date="2023-02" db="EMBL/GenBank/DDBJ databases">
        <authorList>
            <consortium name="DOE Joint Genome Institute"/>
            <person name="Mondo S.J."/>
            <person name="Chang Y."/>
            <person name="Wang Y."/>
            <person name="Ahrendt S."/>
            <person name="Andreopoulos W."/>
            <person name="Barry K."/>
            <person name="Beard J."/>
            <person name="Benny G.L."/>
            <person name="Blankenship S."/>
            <person name="Bonito G."/>
            <person name="Cuomo C."/>
            <person name="Desiro A."/>
            <person name="Gervers K.A."/>
            <person name="Hundley H."/>
            <person name="Kuo A."/>
            <person name="LaButti K."/>
            <person name="Lang B.F."/>
            <person name="Lipzen A."/>
            <person name="O'Donnell K."/>
            <person name="Pangilinan J."/>
            <person name="Reynolds N."/>
            <person name="Sandor L."/>
            <person name="Smith M.W."/>
            <person name="Tsang A."/>
            <person name="Grigoriev I.V."/>
            <person name="Stajich J.E."/>
            <person name="Spatafora J.W."/>
        </authorList>
    </citation>
    <scope>NUCLEOTIDE SEQUENCE</scope>
    <source>
        <strain evidence="8">RSA 2281</strain>
    </source>
</reference>
<comment type="subcellular location">
    <subcellularLocation>
        <location evidence="1">Membrane</location>
        <topology evidence="1">Multi-pass membrane protein</topology>
    </subcellularLocation>
</comment>
<dbReference type="GO" id="GO:0055085">
    <property type="term" value="P:transmembrane transport"/>
    <property type="evidence" value="ECO:0007669"/>
    <property type="project" value="InterPro"/>
</dbReference>
<gene>
    <name evidence="8" type="ORF">BDA99DRAFT_199192</name>
</gene>
<name>A0AAD5KAJ1_9FUNG</name>
<keyword evidence="2 6" id="KW-0812">Transmembrane</keyword>
<feature type="compositionally biased region" description="Low complexity" evidence="5">
    <location>
        <begin position="796"/>
        <end position="815"/>
    </location>
</feature>
<evidence type="ECO:0000313" key="9">
    <source>
        <dbReference type="Proteomes" id="UP001209540"/>
    </source>
</evidence>
<dbReference type="InterPro" id="IPR001902">
    <property type="entry name" value="SLC26A/SulP_fam"/>
</dbReference>
<dbReference type="PROSITE" id="PS50801">
    <property type="entry name" value="STAS"/>
    <property type="match status" value="1"/>
</dbReference>
<dbReference type="InterPro" id="IPR002645">
    <property type="entry name" value="STAS_dom"/>
</dbReference>
<evidence type="ECO:0000259" key="7">
    <source>
        <dbReference type="PROSITE" id="PS50801"/>
    </source>
</evidence>
<feature type="transmembrane region" description="Helical" evidence="6">
    <location>
        <begin position="213"/>
        <end position="233"/>
    </location>
</feature>
<reference evidence="8" key="1">
    <citation type="journal article" date="2022" name="IScience">
        <title>Evolution of zygomycete secretomes and the origins of terrestrial fungal ecologies.</title>
        <authorList>
            <person name="Chang Y."/>
            <person name="Wang Y."/>
            <person name="Mondo S."/>
            <person name="Ahrendt S."/>
            <person name="Andreopoulos W."/>
            <person name="Barry K."/>
            <person name="Beard J."/>
            <person name="Benny G.L."/>
            <person name="Blankenship S."/>
            <person name="Bonito G."/>
            <person name="Cuomo C."/>
            <person name="Desiro A."/>
            <person name="Gervers K.A."/>
            <person name="Hundley H."/>
            <person name="Kuo A."/>
            <person name="LaButti K."/>
            <person name="Lang B.F."/>
            <person name="Lipzen A."/>
            <person name="O'Donnell K."/>
            <person name="Pangilinan J."/>
            <person name="Reynolds N."/>
            <person name="Sandor L."/>
            <person name="Smith M.E."/>
            <person name="Tsang A."/>
            <person name="Grigoriev I.V."/>
            <person name="Stajich J.E."/>
            <person name="Spatafora J.W."/>
        </authorList>
    </citation>
    <scope>NUCLEOTIDE SEQUENCE</scope>
    <source>
        <strain evidence="8">RSA 2281</strain>
    </source>
</reference>
<keyword evidence="3 6" id="KW-1133">Transmembrane helix</keyword>
<feature type="domain" description="STAS" evidence="7">
    <location>
        <begin position="552"/>
        <end position="649"/>
    </location>
</feature>
<feature type="region of interest" description="Disordered" evidence="5">
    <location>
        <begin position="679"/>
        <end position="698"/>
    </location>
</feature>
<feature type="transmembrane region" description="Helical" evidence="6">
    <location>
        <begin position="441"/>
        <end position="469"/>
    </location>
</feature>
<dbReference type="Proteomes" id="UP001209540">
    <property type="component" value="Unassembled WGS sequence"/>
</dbReference>
<dbReference type="Gene3D" id="3.30.750.24">
    <property type="entry name" value="STAS domain"/>
    <property type="match status" value="1"/>
</dbReference>
<proteinExistence type="predicted"/>
<feature type="compositionally biased region" description="Basic and acidic residues" evidence="5">
    <location>
        <begin position="816"/>
        <end position="826"/>
    </location>
</feature>
<feature type="transmembrane region" description="Helical" evidence="6">
    <location>
        <begin position="345"/>
        <end position="362"/>
    </location>
</feature>
<dbReference type="InterPro" id="IPR036513">
    <property type="entry name" value="STAS_dom_sf"/>
</dbReference>
<comment type="caution">
    <text evidence="8">The sequence shown here is derived from an EMBL/GenBank/DDBJ whole genome shotgun (WGS) entry which is preliminary data.</text>
</comment>
<dbReference type="EMBL" id="JAIXMP010000003">
    <property type="protein sequence ID" value="KAI9275925.1"/>
    <property type="molecule type" value="Genomic_DNA"/>
</dbReference>
<organism evidence="8 9">
    <name type="scientific">Phascolomyces articulosus</name>
    <dbReference type="NCBI Taxonomy" id="60185"/>
    <lineage>
        <taxon>Eukaryota</taxon>
        <taxon>Fungi</taxon>
        <taxon>Fungi incertae sedis</taxon>
        <taxon>Mucoromycota</taxon>
        <taxon>Mucoromycotina</taxon>
        <taxon>Mucoromycetes</taxon>
        <taxon>Mucorales</taxon>
        <taxon>Lichtheimiaceae</taxon>
        <taxon>Phascolomyces</taxon>
    </lineage>
</organism>
<feature type="transmembrane region" description="Helical" evidence="6">
    <location>
        <begin position="382"/>
        <end position="399"/>
    </location>
</feature>
<feature type="region of interest" description="Disordered" evidence="5">
    <location>
        <begin position="796"/>
        <end position="826"/>
    </location>
</feature>
<feature type="transmembrane region" description="Helical" evidence="6">
    <location>
        <begin position="169"/>
        <end position="193"/>
    </location>
</feature>
<dbReference type="GO" id="GO:0016020">
    <property type="term" value="C:membrane"/>
    <property type="evidence" value="ECO:0007669"/>
    <property type="project" value="UniProtKB-SubCell"/>
</dbReference>
<keyword evidence="9" id="KW-1185">Reference proteome</keyword>
<evidence type="ECO:0000256" key="1">
    <source>
        <dbReference type="ARBA" id="ARBA00004141"/>
    </source>
</evidence>
<feature type="transmembrane region" description="Helical" evidence="6">
    <location>
        <begin position="314"/>
        <end position="333"/>
    </location>
</feature>
<evidence type="ECO:0000256" key="6">
    <source>
        <dbReference type="SAM" id="Phobius"/>
    </source>
</evidence>
<evidence type="ECO:0000256" key="4">
    <source>
        <dbReference type="ARBA" id="ARBA00023136"/>
    </source>
</evidence>